<dbReference type="GO" id="GO:0016787">
    <property type="term" value="F:hydrolase activity"/>
    <property type="evidence" value="ECO:0007669"/>
    <property type="project" value="UniProtKB-KW"/>
</dbReference>
<keyword evidence="2" id="KW-0479">Metal-binding</keyword>
<dbReference type="OrthoDB" id="9805307at2"/>
<dbReference type="RefSeq" id="WP_005177850.1">
    <property type="nucleotide sequence ID" value="NZ_BANR01000022.1"/>
</dbReference>
<reference evidence="4 5" key="1">
    <citation type="submission" date="2012-12" db="EMBL/GenBank/DDBJ databases">
        <title>Whole genome shotgun sequence of Gordonia aichiensis NBRC 108223.</title>
        <authorList>
            <person name="Isaki-Nakamura S."/>
            <person name="Hosoyama A."/>
            <person name="Tsuchikane K."/>
            <person name="Ando Y."/>
            <person name="Baba S."/>
            <person name="Ohji S."/>
            <person name="Hamada M."/>
            <person name="Tamura T."/>
            <person name="Yamazoe A."/>
            <person name="Yamazaki S."/>
            <person name="Fujita N."/>
        </authorList>
    </citation>
    <scope>NUCLEOTIDE SEQUENCE [LARGE SCALE GENOMIC DNA]</scope>
    <source>
        <strain evidence="4 5">NBRC 108223</strain>
    </source>
</reference>
<evidence type="ECO:0000313" key="4">
    <source>
        <dbReference type="EMBL" id="GAC50289.1"/>
    </source>
</evidence>
<comment type="similarity">
    <text evidence="1">Belongs to the FAH family.</text>
</comment>
<dbReference type="Gene3D" id="3.90.850.10">
    <property type="entry name" value="Fumarylacetoacetase-like, C-terminal domain"/>
    <property type="match status" value="1"/>
</dbReference>
<keyword evidence="5" id="KW-1185">Reference proteome</keyword>
<evidence type="ECO:0000313" key="5">
    <source>
        <dbReference type="Proteomes" id="UP000010988"/>
    </source>
</evidence>
<proteinExistence type="inferred from homology"/>
<dbReference type="InterPro" id="IPR051121">
    <property type="entry name" value="FAH"/>
</dbReference>
<dbReference type="PANTHER" id="PTHR42796">
    <property type="entry name" value="FUMARYLACETOACETATE HYDROLASE DOMAIN-CONTAINING PROTEIN 2A-RELATED"/>
    <property type="match status" value="1"/>
</dbReference>
<dbReference type="SUPFAM" id="SSF56529">
    <property type="entry name" value="FAH"/>
    <property type="match status" value="1"/>
</dbReference>
<evidence type="ECO:0000256" key="1">
    <source>
        <dbReference type="ARBA" id="ARBA00010211"/>
    </source>
</evidence>
<dbReference type="FunFam" id="3.90.850.10:FF:000002">
    <property type="entry name" value="2-hydroxyhepta-2,4-diene-1,7-dioate isomerase"/>
    <property type="match status" value="1"/>
</dbReference>
<dbReference type="EMBL" id="BANR01000022">
    <property type="protein sequence ID" value="GAC50289.1"/>
    <property type="molecule type" value="Genomic_DNA"/>
</dbReference>
<dbReference type="InterPro" id="IPR011234">
    <property type="entry name" value="Fumarylacetoacetase-like_C"/>
</dbReference>
<evidence type="ECO:0000259" key="3">
    <source>
        <dbReference type="Pfam" id="PF01557"/>
    </source>
</evidence>
<name>L7KNT1_9ACTN</name>
<dbReference type="Pfam" id="PF01557">
    <property type="entry name" value="FAA_hydrolase"/>
    <property type="match status" value="1"/>
</dbReference>
<dbReference type="InterPro" id="IPR036663">
    <property type="entry name" value="Fumarylacetoacetase_C_sf"/>
</dbReference>
<sequence>MSEHAPGVLEKRAVLVDDGNRLAIDIAEASDGLFGPSITAIYNGWDDFTEWARTIDPANGSVFDATLDNPVPEPSQVFAIGLNYAEHAAESKYDVPDFPPVFTKFRTSLAGPVGVVELTGPEVDWEVELVAVIGRAAHCVSEADGWDHVAGLTIGQDISDRETQFNAHPPQFSLGKSYPGYAPMGPVVVTPDEFADRDDLELSCAVNGEQMQKGRTSEMIFSVPQLVSRLSHITPLLPGDIIFTGTPSGVGMGRTPQRFLTDGDVLTSRVAGIGDIEQRFVAPVETR</sequence>
<accession>L7KNT1</accession>
<dbReference type="GO" id="GO:0016853">
    <property type="term" value="F:isomerase activity"/>
    <property type="evidence" value="ECO:0007669"/>
    <property type="project" value="UniProtKB-ARBA"/>
</dbReference>
<dbReference type="STRING" id="1220583.GOACH_22_00880"/>
<dbReference type="eggNOG" id="COG0179">
    <property type="taxonomic scope" value="Bacteria"/>
</dbReference>
<dbReference type="PANTHER" id="PTHR42796:SF4">
    <property type="entry name" value="FUMARYLACETOACETATE HYDROLASE DOMAIN-CONTAINING PROTEIN 2A"/>
    <property type="match status" value="1"/>
</dbReference>
<gene>
    <name evidence="4" type="ORF">GOACH_22_00880</name>
</gene>
<feature type="domain" description="Fumarylacetoacetase-like C-terminal" evidence="3">
    <location>
        <begin position="77"/>
        <end position="280"/>
    </location>
</feature>
<evidence type="ECO:0000256" key="2">
    <source>
        <dbReference type="ARBA" id="ARBA00022723"/>
    </source>
</evidence>
<keyword evidence="4" id="KW-0378">Hydrolase</keyword>
<dbReference type="AlphaFoldDB" id="L7KNT1"/>
<dbReference type="GO" id="GO:0046872">
    <property type="term" value="F:metal ion binding"/>
    <property type="evidence" value="ECO:0007669"/>
    <property type="project" value="UniProtKB-KW"/>
</dbReference>
<dbReference type="GO" id="GO:0019752">
    <property type="term" value="P:carboxylic acid metabolic process"/>
    <property type="evidence" value="ECO:0007669"/>
    <property type="project" value="UniProtKB-ARBA"/>
</dbReference>
<comment type="caution">
    <text evidence="4">The sequence shown here is derived from an EMBL/GenBank/DDBJ whole genome shotgun (WGS) entry which is preliminary data.</text>
</comment>
<organism evidence="4 5">
    <name type="scientific">Gordonia aichiensis NBRC 108223</name>
    <dbReference type="NCBI Taxonomy" id="1220583"/>
    <lineage>
        <taxon>Bacteria</taxon>
        <taxon>Bacillati</taxon>
        <taxon>Actinomycetota</taxon>
        <taxon>Actinomycetes</taxon>
        <taxon>Mycobacteriales</taxon>
        <taxon>Gordoniaceae</taxon>
        <taxon>Gordonia</taxon>
    </lineage>
</organism>
<protein>
    <submittedName>
        <fullName evidence="4">Fumarylacetoacetate hydrolase family protein</fullName>
    </submittedName>
</protein>
<dbReference type="Proteomes" id="UP000010988">
    <property type="component" value="Unassembled WGS sequence"/>
</dbReference>